<dbReference type="CDD" id="cd03193">
    <property type="entry name" value="GST_C_Metaxin"/>
    <property type="match status" value="1"/>
</dbReference>
<dbReference type="InterPro" id="IPR012336">
    <property type="entry name" value="Thioredoxin-like_fold"/>
</dbReference>
<feature type="region of interest" description="Disordered" evidence="1">
    <location>
        <begin position="598"/>
        <end position="629"/>
    </location>
</feature>
<dbReference type="InterPro" id="IPR036282">
    <property type="entry name" value="Glutathione-S-Trfase_C_sf"/>
</dbReference>
<gene>
    <name evidence="5" type="ORF">ODALV1_LOCUS30131</name>
</gene>
<feature type="compositionally biased region" description="Low complexity" evidence="1">
    <location>
        <begin position="520"/>
        <end position="539"/>
    </location>
</feature>
<dbReference type="InterPro" id="IPR050931">
    <property type="entry name" value="Mito_Protein_Transport_Metaxin"/>
</dbReference>
<feature type="compositionally biased region" description="Polar residues" evidence="1">
    <location>
        <begin position="496"/>
        <end position="505"/>
    </location>
</feature>
<feature type="region of interest" description="Disordered" evidence="1">
    <location>
        <begin position="496"/>
        <end position="575"/>
    </location>
</feature>
<keyword evidence="2" id="KW-0472">Membrane</keyword>
<feature type="region of interest" description="Disordered" evidence="1">
    <location>
        <begin position="353"/>
        <end position="477"/>
    </location>
</feature>
<feature type="compositionally biased region" description="Basic and acidic residues" evidence="1">
    <location>
        <begin position="373"/>
        <end position="419"/>
    </location>
</feature>
<evidence type="ECO:0008006" key="7">
    <source>
        <dbReference type="Google" id="ProtNLM"/>
    </source>
</evidence>
<dbReference type="PANTHER" id="PTHR12289:SF41">
    <property type="entry name" value="FAILED AXON CONNECTIONS-RELATED"/>
    <property type="match status" value="1"/>
</dbReference>
<feature type="region of interest" description="Disordered" evidence="1">
    <location>
        <begin position="696"/>
        <end position="793"/>
    </location>
</feature>
<dbReference type="SUPFAM" id="SSF47616">
    <property type="entry name" value="GST C-terminal domain-like"/>
    <property type="match status" value="1"/>
</dbReference>
<dbReference type="EMBL" id="CAXLJM020000160">
    <property type="protein sequence ID" value="CAL8144235.1"/>
    <property type="molecule type" value="Genomic_DNA"/>
</dbReference>
<feature type="domain" description="Metaxin glutathione S-transferase" evidence="3">
    <location>
        <begin position="268"/>
        <end position="325"/>
    </location>
</feature>
<keyword evidence="2" id="KW-0812">Transmembrane</keyword>
<feature type="domain" description="Thioredoxin-like fold" evidence="4">
    <location>
        <begin position="127"/>
        <end position="216"/>
    </location>
</feature>
<dbReference type="Gene3D" id="1.20.1050.10">
    <property type="match status" value="1"/>
</dbReference>
<feature type="compositionally biased region" description="Basic and acidic residues" evidence="1">
    <location>
        <begin position="441"/>
        <end position="454"/>
    </location>
</feature>
<feature type="transmembrane region" description="Helical" evidence="2">
    <location>
        <begin position="45"/>
        <end position="62"/>
    </location>
</feature>
<keyword evidence="6" id="KW-1185">Reference proteome</keyword>
<comment type="caution">
    <text evidence="5">The sequence shown here is derived from an EMBL/GenBank/DDBJ whole genome shotgun (WGS) entry which is preliminary data.</text>
</comment>
<evidence type="ECO:0000256" key="1">
    <source>
        <dbReference type="SAM" id="MobiDB-lite"/>
    </source>
</evidence>
<sequence>MSKLPSKNAFGVVPASAAISQQQTVDEAMFETIERFLRTPYFRRVSIAAGLGSVVFAAWYIIHKISVGSQPIPAPTPSLITAEEAAASATIHQDHDHLVEAPPEDEKVVIHCCPRGYFTPCIATAPLHLETFLRVANIPYEVSFCSGLNGHQIPFMTLGDKTADDFRGCIRILSEKYDVDLEKDASASRKTASHLIDVMLDNQFSWGVLIWRWIFDDGKSLKKIQPINSVGEEVVGDVAEQVKEATRFQPIGRLDRDEFVKTLFQGIQDISAALGKHPYFMGPNPGIVDCHAFAILSQLMWNMPDSPFETQIRRYSNLVDFVRRMRDNYWPDWNQLIDKPEEYEALSLRDESISRQTSEERLKRRKSSRSQGRVRDTSRGCKVERIPGSDNEQLKKKKPDDSQGKPEEDKETESSKPEHSAAPTPAEKSGGDAPDLAPSDVKNDESQSKQKEEWAPVENKPSAVSGTAPINGNAQPVGILKSGNVAVAKQRSALVNGSGANTNLTCPEILPNSEPTLSNQKQQPQLSQQVRKSPATPAQRPSPPPPTVSQKAEEQLQKQQQKSHPLHQDSVFQVHKPSVKFADNATASVVFAMDDKPETDVTENTKNSPSYTISKIASPTKTSEIPIRKAAPEPIKKAVAVILPEKQFTAKRILKDPIVKESEGNNQAKPETNAADNIQMQSLKQQHYQQHMGNLNHTQQQPSLPPSQQSQQQYQPPRQQQQQQQVPPQHLQQSQSQPSPQQQYQTPRQKQSPQFPQMRQQSSSSPQQQQQQQQLQRQQQQSSPNQNIQQPPRINEAERVVSVNAVNNNVMLNGPSSQQQPNNFENIQMGTPPQMQENIQHAASEGNHQFYAQRPQQMQQGYRPQYARSAMYAPNPGTMYPSPPQMRYGAPMSPQGMSMYTQMPLEEFQKAQQQAQVEAYYQEYQYQNGMLPSSYVVADMSPSMLQRFY</sequence>
<dbReference type="Pfam" id="PF17172">
    <property type="entry name" value="GST_N_4"/>
    <property type="match status" value="1"/>
</dbReference>
<evidence type="ECO:0000313" key="5">
    <source>
        <dbReference type="EMBL" id="CAL8144235.1"/>
    </source>
</evidence>
<dbReference type="InterPro" id="IPR033468">
    <property type="entry name" value="Metaxin_GST"/>
</dbReference>
<feature type="compositionally biased region" description="Polar residues" evidence="1">
    <location>
        <begin position="462"/>
        <end position="474"/>
    </location>
</feature>
<dbReference type="Pfam" id="PF17171">
    <property type="entry name" value="GST_C_6"/>
    <property type="match status" value="1"/>
</dbReference>
<evidence type="ECO:0000259" key="3">
    <source>
        <dbReference type="Pfam" id="PF17171"/>
    </source>
</evidence>
<keyword evidence="2" id="KW-1133">Transmembrane helix</keyword>
<organism evidence="5 6">
    <name type="scientific">Orchesella dallaii</name>
    <dbReference type="NCBI Taxonomy" id="48710"/>
    <lineage>
        <taxon>Eukaryota</taxon>
        <taxon>Metazoa</taxon>
        <taxon>Ecdysozoa</taxon>
        <taxon>Arthropoda</taxon>
        <taxon>Hexapoda</taxon>
        <taxon>Collembola</taxon>
        <taxon>Entomobryomorpha</taxon>
        <taxon>Entomobryoidea</taxon>
        <taxon>Orchesellidae</taxon>
        <taxon>Orchesellinae</taxon>
        <taxon>Orchesella</taxon>
    </lineage>
</organism>
<feature type="compositionally biased region" description="Polar residues" evidence="1">
    <location>
        <begin position="602"/>
        <end position="623"/>
    </location>
</feature>
<protein>
    <recommendedName>
        <fullName evidence="7">Failed axon connections</fullName>
    </recommendedName>
</protein>
<name>A0ABP1S609_9HEXA</name>
<evidence type="ECO:0000313" key="6">
    <source>
        <dbReference type="Proteomes" id="UP001642540"/>
    </source>
</evidence>
<feature type="compositionally biased region" description="Basic and acidic residues" evidence="1">
    <location>
        <begin position="353"/>
        <end position="362"/>
    </location>
</feature>
<proteinExistence type="predicted"/>
<reference evidence="5 6" key="1">
    <citation type="submission" date="2024-08" db="EMBL/GenBank/DDBJ databases">
        <authorList>
            <person name="Cucini C."/>
            <person name="Frati F."/>
        </authorList>
    </citation>
    <scope>NUCLEOTIDE SEQUENCE [LARGE SCALE GENOMIC DNA]</scope>
</reference>
<evidence type="ECO:0000256" key="2">
    <source>
        <dbReference type="SAM" id="Phobius"/>
    </source>
</evidence>
<dbReference type="Proteomes" id="UP001642540">
    <property type="component" value="Unassembled WGS sequence"/>
</dbReference>
<evidence type="ECO:0000259" key="4">
    <source>
        <dbReference type="Pfam" id="PF17172"/>
    </source>
</evidence>
<dbReference type="PANTHER" id="PTHR12289">
    <property type="entry name" value="METAXIN RELATED"/>
    <property type="match status" value="1"/>
</dbReference>
<feature type="compositionally biased region" description="Low complexity" evidence="1">
    <location>
        <begin position="699"/>
        <end position="792"/>
    </location>
</feature>
<accession>A0ABP1S609</accession>